<sequence length="177" mass="20175">MKKLFLVFIVLFLFGCSSIPISTMLKYRNFDEQSFVILDPLQIRSKIRLSEPFTLKMEKIKLSLSLENEKGLRNFTFPLVLEKRDKIAAQEGFLSSEPAKTEYTFKLSELAVKNFKETQNSLSQELQGKMSFSIGAGFNEEPEKGQSVYISIALQLEEKGGYFTLIEDTEVDFGQDG</sequence>
<dbReference type="AlphaFoldDB" id="A0A9W4R4T4"/>
<keyword evidence="3" id="KW-1185">Reference proteome</keyword>
<organism evidence="2 3">
    <name type="scientific">Pseudoalteromonas holothuriae</name>
    <dbReference type="NCBI Taxonomy" id="2963714"/>
    <lineage>
        <taxon>Bacteria</taxon>
        <taxon>Pseudomonadati</taxon>
        <taxon>Pseudomonadota</taxon>
        <taxon>Gammaproteobacteria</taxon>
        <taxon>Alteromonadales</taxon>
        <taxon>Pseudoalteromonadaceae</taxon>
        <taxon>Pseudoalteromonas</taxon>
    </lineage>
</organism>
<evidence type="ECO:0000313" key="4">
    <source>
        <dbReference type="Proteomes" id="UP001152485"/>
    </source>
</evidence>
<accession>A0A9W4R4T4</accession>
<dbReference type="RefSeq" id="WP_261593941.1">
    <property type="nucleotide sequence ID" value="NZ_CAMAPC010000031.1"/>
</dbReference>
<comment type="caution">
    <text evidence="2">The sequence shown here is derived from an EMBL/GenBank/DDBJ whole genome shotgun (WGS) entry which is preliminary data.</text>
</comment>
<evidence type="ECO:0000313" key="1">
    <source>
        <dbReference type="EMBL" id="CAH9062280.1"/>
    </source>
</evidence>
<proteinExistence type="predicted"/>
<dbReference type="Proteomes" id="UP001152467">
    <property type="component" value="Unassembled WGS sequence"/>
</dbReference>
<evidence type="ECO:0008006" key="5">
    <source>
        <dbReference type="Google" id="ProtNLM"/>
    </source>
</evidence>
<evidence type="ECO:0000313" key="2">
    <source>
        <dbReference type="EMBL" id="CAH9067199.1"/>
    </source>
</evidence>
<dbReference type="PROSITE" id="PS51257">
    <property type="entry name" value="PROKAR_LIPOPROTEIN"/>
    <property type="match status" value="1"/>
</dbReference>
<dbReference type="Proteomes" id="UP001152485">
    <property type="component" value="Unassembled WGS sequence"/>
</dbReference>
<dbReference type="EMBL" id="CAMAPC010000031">
    <property type="protein sequence ID" value="CAH9067199.1"/>
    <property type="molecule type" value="Genomic_DNA"/>
</dbReference>
<evidence type="ECO:0000313" key="3">
    <source>
        <dbReference type="Proteomes" id="UP001152467"/>
    </source>
</evidence>
<protein>
    <recommendedName>
        <fullName evidence="5">Lipoprotein</fullName>
    </recommendedName>
</protein>
<gene>
    <name evidence="2" type="ORF">PSECIP111854_04043</name>
    <name evidence="1" type="ORF">PSECIP111951_02660</name>
</gene>
<reference evidence="2 4" key="1">
    <citation type="submission" date="2022-07" db="EMBL/GenBank/DDBJ databases">
        <authorList>
            <person name="Criscuolo A."/>
        </authorList>
    </citation>
    <scope>NUCLEOTIDE SEQUENCE</scope>
    <source>
        <strain evidence="4">CIP 111951</strain>
        <strain evidence="2">CIP111854</strain>
        <strain evidence="1">CIP111951</strain>
    </source>
</reference>
<dbReference type="EMBL" id="CAMAPD010000012">
    <property type="protein sequence ID" value="CAH9062280.1"/>
    <property type="molecule type" value="Genomic_DNA"/>
</dbReference>
<name>A0A9W4R4T4_9GAMM</name>